<reference evidence="3" key="1">
    <citation type="submission" date="2018-05" db="EMBL/GenBank/DDBJ databases">
        <authorList>
            <person name="Lanie J.A."/>
            <person name="Ng W.-L."/>
            <person name="Kazmierczak K.M."/>
            <person name="Andrzejewski T.M."/>
            <person name="Davidsen T.M."/>
            <person name="Wayne K.J."/>
            <person name="Tettelin H."/>
            <person name="Glass J.I."/>
            <person name="Rusch D."/>
            <person name="Podicherti R."/>
            <person name="Tsui H.-C.T."/>
            <person name="Winkler M.E."/>
        </authorList>
    </citation>
    <scope>NUCLEOTIDE SEQUENCE</scope>
</reference>
<evidence type="ECO:0000259" key="2">
    <source>
        <dbReference type="Pfam" id="PF00089"/>
    </source>
</evidence>
<keyword evidence="1" id="KW-0812">Transmembrane</keyword>
<dbReference type="EMBL" id="UINC01144943">
    <property type="protein sequence ID" value="SVD34770.1"/>
    <property type="molecule type" value="Genomic_DNA"/>
</dbReference>
<dbReference type="SUPFAM" id="SSF50494">
    <property type="entry name" value="Trypsin-like serine proteases"/>
    <property type="match status" value="1"/>
</dbReference>
<dbReference type="InterPro" id="IPR001254">
    <property type="entry name" value="Trypsin_dom"/>
</dbReference>
<feature type="non-terminal residue" evidence="3">
    <location>
        <position position="1"/>
    </location>
</feature>
<name>A0A382UKN2_9ZZZZ</name>
<organism evidence="3">
    <name type="scientific">marine metagenome</name>
    <dbReference type="NCBI Taxonomy" id="408172"/>
    <lineage>
        <taxon>unclassified sequences</taxon>
        <taxon>metagenomes</taxon>
        <taxon>ecological metagenomes</taxon>
    </lineage>
</organism>
<evidence type="ECO:0000313" key="3">
    <source>
        <dbReference type="EMBL" id="SVD34770.1"/>
    </source>
</evidence>
<keyword evidence="1" id="KW-0472">Membrane</keyword>
<proteinExistence type="predicted"/>
<sequence length="292" mass="31899">IEQKVTITGIVLVIVVLVASLMYNIVTDLVESGNGPEFGYRLDVDPDLYEDLGVNSYPYNSGSQYPSFSSTVFIWGSCISDSSPDCGWAGSGVIISSRWILTAAHVVEDMNPDDSYIVVGPDWEYGDVYDVESFHIHPSWNGIDEMDLGFDIALVELSEHISGVYPSSWANQDDIDDSLVDATIFISGYGDYSDYEDSFCDSACLDDGDEFYSQRRAWANTLDRVIEIRTQGGENDVASQRGGFIVYDFDSPDGNKNPLTSGSLGFNIFTGQDYSYAGGGDSSPNPHALEGT</sequence>
<feature type="domain" description="Peptidase S1" evidence="2">
    <location>
        <begin position="88"/>
        <end position="193"/>
    </location>
</feature>
<feature type="transmembrane region" description="Helical" evidence="1">
    <location>
        <begin position="7"/>
        <end position="26"/>
    </location>
</feature>
<dbReference type="AlphaFoldDB" id="A0A382UKN2"/>
<dbReference type="InterPro" id="IPR009003">
    <property type="entry name" value="Peptidase_S1_PA"/>
</dbReference>
<dbReference type="Gene3D" id="2.40.10.10">
    <property type="entry name" value="Trypsin-like serine proteases"/>
    <property type="match status" value="1"/>
</dbReference>
<dbReference type="Pfam" id="PF00089">
    <property type="entry name" value="Trypsin"/>
    <property type="match status" value="1"/>
</dbReference>
<dbReference type="GO" id="GO:0006508">
    <property type="term" value="P:proteolysis"/>
    <property type="evidence" value="ECO:0007669"/>
    <property type="project" value="InterPro"/>
</dbReference>
<protein>
    <recommendedName>
        <fullName evidence="2">Peptidase S1 domain-containing protein</fullName>
    </recommendedName>
</protein>
<feature type="non-terminal residue" evidence="3">
    <location>
        <position position="292"/>
    </location>
</feature>
<dbReference type="InterPro" id="IPR043504">
    <property type="entry name" value="Peptidase_S1_PA_chymotrypsin"/>
</dbReference>
<accession>A0A382UKN2</accession>
<evidence type="ECO:0000256" key="1">
    <source>
        <dbReference type="SAM" id="Phobius"/>
    </source>
</evidence>
<keyword evidence="1" id="KW-1133">Transmembrane helix</keyword>
<gene>
    <name evidence="3" type="ORF">METZ01_LOCUS387624</name>
</gene>
<dbReference type="GO" id="GO:0004252">
    <property type="term" value="F:serine-type endopeptidase activity"/>
    <property type="evidence" value="ECO:0007669"/>
    <property type="project" value="InterPro"/>
</dbReference>